<feature type="transmembrane region" description="Helical" evidence="1">
    <location>
        <begin position="92"/>
        <end position="112"/>
    </location>
</feature>
<name>A0ABV0QT87_9TELE</name>
<keyword evidence="1" id="KW-0812">Transmembrane</keyword>
<feature type="transmembrane region" description="Helical" evidence="1">
    <location>
        <begin position="34"/>
        <end position="53"/>
    </location>
</feature>
<evidence type="ECO:0000313" key="2">
    <source>
        <dbReference type="EMBL" id="MEQ2199053.1"/>
    </source>
</evidence>
<comment type="caution">
    <text evidence="2">The sequence shown here is derived from an EMBL/GenBank/DDBJ whole genome shotgun (WGS) entry which is preliminary data.</text>
</comment>
<gene>
    <name evidence="2" type="ORF">XENOCAPTIV_023719</name>
</gene>
<dbReference type="Proteomes" id="UP001434883">
    <property type="component" value="Unassembled WGS sequence"/>
</dbReference>
<keyword evidence="3" id="KW-1185">Reference proteome</keyword>
<reference evidence="2 3" key="1">
    <citation type="submission" date="2021-06" db="EMBL/GenBank/DDBJ databases">
        <authorList>
            <person name="Palmer J.M."/>
        </authorList>
    </citation>
    <scope>NUCLEOTIDE SEQUENCE [LARGE SCALE GENOMIC DNA]</scope>
    <source>
        <strain evidence="2 3">XC_2019</strain>
        <tissue evidence="2">Muscle</tissue>
    </source>
</reference>
<sequence length="113" mass="12174">MLLVRHLSASAVASSSALLLLAVRWPKLFLGWSGVRFLVGFGFGHVNFLPFRLRSGFSRRAASGCWMGVGHVFLGLDVVGLFFVGVHLHSVGFVHSFCFGCSLLGSVLCCLVC</sequence>
<keyword evidence="1" id="KW-1133">Transmembrane helix</keyword>
<protein>
    <submittedName>
        <fullName evidence="2">Uncharacterized protein</fullName>
    </submittedName>
</protein>
<organism evidence="2 3">
    <name type="scientific">Xenoophorus captivus</name>
    <dbReference type="NCBI Taxonomy" id="1517983"/>
    <lineage>
        <taxon>Eukaryota</taxon>
        <taxon>Metazoa</taxon>
        <taxon>Chordata</taxon>
        <taxon>Craniata</taxon>
        <taxon>Vertebrata</taxon>
        <taxon>Euteleostomi</taxon>
        <taxon>Actinopterygii</taxon>
        <taxon>Neopterygii</taxon>
        <taxon>Teleostei</taxon>
        <taxon>Neoteleostei</taxon>
        <taxon>Acanthomorphata</taxon>
        <taxon>Ovalentaria</taxon>
        <taxon>Atherinomorphae</taxon>
        <taxon>Cyprinodontiformes</taxon>
        <taxon>Goodeidae</taxon>
        <taxon>Xenoophorus</taxon>
    </lineage>
</organism>
<accession>A0ABV0QT87</accession>
<proteinExistence type="predicted"/>
<evidence type="ECO:0000256" key="1">
    <source>
        <dbReference type="SAM" id="Phobius"/>
    </source>
</evidence>
<feature type="transmembrane region" description="Helical" evidence="1">
    <location>
        <begin position="65"/>
        <end position="86"/>
    </location>
</feature>
<keyword evidence="1" id="KW-0472">Membrane</keyword>
<dbReference type="EMBL" id="JAHRIN010022246">
    <property type="protein sequence ID" value="MEQ2199053.1"/>
    <property type="molecule type" value="Genomic_DNA"/>
</dbReference>
<evidence type="ECO:0000313" key="3">
    <source>
        <dbReference type="Proteomes" id="UP001434883"/>
    </source>
</evidence>